<dbReference type="EC" id="3.4.13.19" evidence="1"/>
<evidence type="ECO:0000256" key="2">
    <source>
        <dbReference type="SAM" id="MobiDB-lite"/>
    </source>
</evidence>
<dbReference type="PROSITE" id="PS50048">
    <property type="entry name" value="ZN2_CY6_FUNGAL_2"/>
    <property type="match status" value="1"/>
</dbReference>
<keyword evidence="1" id="KW-0224">Dipeptidase</keyword>
<feature type="region of interest" description="Disordered" evidence="2">
    <location>
        <begin position="432"/>
        <end position="461"/>
    </location>
</feature>
<feature type="region of interest" description="Disordered" evidence="2">
    <location>
        <begin position="486"/>
        <end position="517"/>
    </location>
</feature>
<gene>
    <name evidence="4" type="ORF">BS47DRAFT_1394442</name>
</gene>
<proteinExistence type="inferred from homology"/>
<dbReference type="PANTHER" id="PTHR10443:SF12">
    <property type="entry name" value="DIPEPTIDASE"/>
    <property type="match status" value="1"/>
</dbReference>
<feature type="domain" description="Zn(2)-C6 fungal-type" evidence="3">
    <location>
        <begin position="399"/>
        <end position="428"/>
    </location>
</feature>
<keyword evidence="1" id="KW-0862">Zinc</keyword>
<evidence type="ECO:0000313" key="4">
    <source>
        <dbReference type="EMBL" id="KAF9512152.1"/>
    </source>
</evidence>
<dbReference type="AlphaFoldDB" id="A0A9P6DSH2"/>
<dbReference type="OrthoDB" id="445695at2759"/>
<keyword evidence="1" id="KW-0645">Protease</keyword>
<comment type="cofactor">
    <cofactor evidence="1">
        <name>Zn(2+)</name>
        <dbReference type="ChEBI" id="CHEBI:29105"/>
    </cofactor>
</comment>
<sequence length="1161" mass="127786">MAKRIVAIGLTLFFVLASSWFLLFDQPLPNDPLDAAIEILRRHPVIDTHIDLPELVRFTYRNNVSAVHLKQPLPGHVDIPRLRSGQVGAFFWSVYTSCPADPGINFTRPTAAVRDTLEQIDVAHALIDKYPDTFTFATGAADIRTAIRRGKIASLLGVEGGHQLENSLLSSPIPLPWPFADSAGIFNYPAPIHGGLSAFGRTLIRELNRLGVIVDLSHTADTTARQAFALSEAPVIWSHSSARAVWDVPRNIPDDILLLIGEGQGKKDAVVNVNFAPSFTAGEGDATVSVIADHVEHIGRVAGRKHVGLGSDFDGIGTVPKGLEDVSKYPNLFAELYKRGWTERELAGLAGENLLRVFNGVEETAARLRKEGDCLIPTVRPPESSSGMPFPTVPRSMKACRSCRARKVKCDGQPACNGCLARNITCVYDTKQKRRGPDKIPGARRRRPGGPKEHAGPPATLVDPASCAQIYSSNTSASLLGVSATLPQPKASHDSTTGEPQHCTHTEPRQAHSPPVVHPGLGQLIPNTMDFCKVDFPTIKEVLGQHPRGSTLHTGPVAAAIAVASGVFAWHNNRLVWNNAPSINLAPSLQFYRQSWWDALLGIYSSDRQTAVQTITTDLRLFFQNSSHVLSFVRIPQFVNALLYPVGREQLQPSLPLAALALSSLMQSVGGQGQLLERAMLLQSAAQAAFEASVNAGWFDPNLVQASFPIYTNRHVNHRCLRSSNLVLIPSQSDDRSRSAFLMLDAVLSSLSLPSLDATDPSVSIFLPNAAPTVPTPHPLSPPKAHPEREWASTLAVPQLPAASGTVPPSSASLSTSTNRSCNCSSLYMTSENHGGSAIGRGWLGSPGYHPYWTETMIAREQSRTVVWNALAMFSAYSAHHIAFSEPRLKFRSAKPSNYALLFPGEALHISRGFPSEGKDSVWALYCRALLLSNSCLDMQDSPLSDDHDRAAFAIEAWLEVARIEEALNNRHTCKTEEYYFWAGRQYLQLVRMTVTYNFSKYVPSVHAGRLLPQKKETEEWIEHVQFFAKVVDHPDFIVTLRGQLRWNPYLIWYEYSLETFRFDIAETGARIFADQIARCLHLWENDNALMALLEVATQIAPILDSVVQIFSNSTYLRAYRDHLFARLQSAYDTLLGLHMLSANVSMLVSRDLHHPVVKRA</sequence>
<dbReference type="SMART" id="SM00066">
    <property type="entry name" value="GAL4"/>
    <property type="match status" value="1"/>
</dbReference>
<evidence type="ECO:0000256" key="1">
    <source>
        <dbReference type="RuleBase" id="RU341113"/>
    </source>
</evidence>
<dbReference type="CDD" id="cd00067">
    <property type="entry name" value="GAL4"/>
    <property type="match status" value="1"/>
</dbReference>
<dbReference type="PROSITE" id="PS51365">
    <property type="entry name" value="RENAL_DIPEPTIDASE_2"/>
    <property type="match status" value="1"/>
</dbReference>
<dbReference type="GO" id="GO:0006508">
    <property type="term" value="P:proteolysis"/>
    <property type="evidence" value="ECO:0007669"/>
    <property type="project" value="UniProtKB-KW"/>
</dbReference>
<dbReference type="GO" id="GO:0008270">
    <property type="term" value="F:zinc ion binding"/>
    <property type="evidence" value="ECO:0007669"/>
    <property type="project" value="InterPro"/>
</dbReference>
<accession>A0A9P6DSH2</accession>
<name>A0A9P6DSH2_9AGAM</name>
<keyword evidence="5" id="KW-1185">Reference proteome</keyword>
<dbReference type="SUPFAM" id="SSF57701">
    <property type="entry name" value="Zn2/Cys6 DNA-binding domain"/>
    <property type="match status" value="1"/>
</dbReference>
<reference evidence="4" key="1">
    <citation type="journal article" date="2020" name="Nat. Commun.">
        <title>Large-scale genome sequencing of mycorrhizal fungi provides insights into the early evolution of symbiotic traits.</title>
        <authorList>
            <person name="Miyauchi S."/>
            <person name="Kiss E."/>
            <person name="Kuo A."/>
            <person name="Drula E."/>
            <person name="Kohler A."/>
            <person name="Sanchez-Garcia M."/>
            <person name="Morin E."/>
            <person name="Andreopoulos B."/>
            <person name="Barry K.W."/>
            <person name="Bonito G."/>
            <person name="Buee M."/>
            <person name="Carver A."/>
            <person name="Chen C."/>
            <person name="Cichocki N."/>
            <person name="Clum A."/>
            <person name="Culley D."/>
            <person name="Crous P.W."/>
            <person name="Fauchery L."/>
            <person name="Girlanda M."/>
            <person name="Hayes R.D."/>
            <person name="Keri Z."/>
            <person name="LaButti K."/>
            <person name="Lipzen A."/>
            <person name="Lombard V."/>
            <person name="Magnuson J."/>
            <person name="Maillard F."/>
            <person name="Murat C."/>
            <person name="Nolan M."/>
            <person name="Ohm R.A."/>
            <person name="Pangilinan J."/>
            <person name="Pereira M.F."/>
            <person name="Perotto S."/>
            <person name="Peter M."/>
            <person name="Pfister S."/>
            <person name="Riley R."/>
            <person name="Sitrit Y."/>
            <person name="Stielow J.B."/>
            <person name="Szollosi G."/>
            <person name="Zifcakova L."/>
            <person name="Stursova M."/>
            <person name="Spatafora J.W."/>
            <person name="Tedersoo L."/>
            <person name="Vaario L.M."/>
            <person name="Yamada A."/>
            <person name="Yan M."/>
            <person name="Wang P."/>
            <person name="Xu J."/>
            <person name="Bruns T."/>
            <person name="Baldrian P."/>
            <person name="Vilgalys R."/>
            <person name="Dunand C."/>
            <person name="Henrissat B."/>
            <person name="Grigoriev I.V."/>
            <person name="Hibbett D."/>
            <person name="Nagy L.G."/>
            <person name="Martin F.M."/>
        </authorList>
    </citation>
    <scope>NUCLEOTIDE SEQUENCE</scope>
    <source>
        <strain evidence="4">UP504</strain>
    </source>
</reference>
<dbReference type="GO" id="GO:0000981">
    <property type="term" value="F:DNA-binding transcription factor activity, RNA polymerase II-specific"/>
    <property type="evidence" value="ECO:0007669"/>
    <property type="project" value="InterPro"/>
</dbReference>
<comment type="similarity">
    <text evidence="1">Belongs to the metallo-dependent hydrolases superfamily. Peptidase M19 family.</text>
</comment>
<dbReference type="Proteomes" id="UP000886523">
    <property type="component" value="Unassembled WGS sequence"/>
</dbReference>
<dbReference type="SUPFAM" id="SSF51556">
    <property type="entry name" value="Metallo-dependent hydrolases"/>
    <property type="match status" value="1"/>
</dbReference>
<keyword evidence="1" id="KW-0479">Metal-binding</keyword>
<dbReference type="InterPro" id="IPR032466">
    <property type="entry name" value="Metal_Hydrolase"/>
</dbReference>
<keyword evidence="1" id="KW-0378">Hydrolase</keyword>
<dbReference type="Gene3D" id="4.10.240.10">
    <property type="entry name" value="Zn(2)-C6 fungal-type DNA-binding domain"/>
    <property type="match status" value="1"/>
</dbReference>
<dbReference type="GO" id="GO:0070573">
    <property type="term" value="F:metallodipeptidase activity"/>
    <property type="evidence" value="ECO:0007669"/>
    <property type="project" value="InterPro"/>
</dbReference>
<dbReference type="PROSITE" id="PS00463">
    <property type="entry name" value="ZN2_CY6_FUNGAL_1"/>
    <property type="match status" value="1"/>
</dbReference>
<comment type="catalytic activity">
    <reaction evidence="1">
        <text>an L-aminoacyl-L-amino acid + H2O = 2 an L-alpha-amino acid</text>
        <dbReference type="Rhea" id="RHEA:48940"/>
        <dbReference type="ChEBI" id="CHEBI:15377"/>
        <dbReference type="ChEBI" id="CHEBI:59869"/>
        <dbReference type="ChEBI" id="CHEBI:77460"/>
        <dbReference type="EC" id="3.4.13.19"/>
    </reaction>
</comment>
<dbReference type="Gene3D" id="3.20.20.140">
    <property type="entry name" value="Metal-dependent hydrolases"/>
    <property type="match status" value="2"/>
</dbReference>
<dbReference type="PANTHER" id="PTHR10443">
    <property type="entry name" value="MICROSOMAL DIPEPTIDASE"/>
    <property type="match status" value="1"/>
</dbReference>
<comment type="caution">
    <text evidence="4">The sequence shown here is derived from an EMBL/GenBank/DDBJ whole genome shotgun (WGS) entry which is preliminary data.</text>
</comment>
<dbReference type="CDD" id="cd01301">
    <property type="entry name" value="rDP_like"/>
    <property type="match status" value="1"/>
</dbReference>
<organism evidence="4 5">
    <name type="scientific">Hydnum rufescens UP504</name>
    <dbReference type="NCBI Taxonomy" id="1448309"/>
    <lineage>
        <taxon>Eukaryota</taxon>
        <taxon>Fungi</taxon>
        <taxon>Dikarya</taxon>
        <taxon>Basidiomycota</taxon>
        <taxon>Agaricomycotina</taxon>
        <taxon>Agaricomycetes</taxon>
        <taxon>Cantharellales</taxon>
        <taxon>Hydnaceae</taxon>
        <taxon>Hydnum</taxon>
    </lineage>
</organism>
<evidence type="ECO:0000259" key="3">
    <source>
        <dbReference type="PROSITE" id="PS50048"/>
    </source>
</evidence>
<feature type="compositionally biased region" description="Basic residues" evidence="2">
    <location>
        <begin position="432"/>
        <end position="449"/>
    </location>
</feature>
<dbReference type="InterPro" id="IPR001138">
    <property type="entry name" value="Zn2Cys6_DnaBD"/>
</dbReference>
<dbReference type="Pfam" id="PF00172">
    <property type="entry name" value="Zn_clus"/>
    <property type="match status" value="1"/>
</dbReference>
<dbReference type="EMBL" id="MU128990">
    <property type="protein sequence ID" value="KAF9512152.1"/>
    <property type="molecule type" value="Genomic_DNA"/>
</dbReference>
<keyword evidence="1" id="KW-0482">Metalloprotease</keyword>
<protein>
    <recommendedName>
        <fullName evidence="1">Dipeptidase</fullName>
        <ecNumber evidence="1">3.4.13.19</ecNumber>
    </recommendedName>
</protein>
<dbReference type="InterPro" id="IPR036864">
    <property type="entry name" value="Zn2-C6_fun-type_DNA-bd_sf"/>
</dbReference>
<dbReference type="InterPro" id="IPR008257">
    <property type="entry name" value="Pept_M19"/>
</dbReference>
<evidence type="ECO:0000313" key="5">
    <source>
        <dbReference type="Proteomes" id="UP000886523"/>
    </source>
</evidence>
<dbReference type="Pfam" id="PF01244">
    <property type="entry name" value="Peptidase_M19"/>
    <property type="match status" value="2"/>
</dbReference>